<evidence type="ECO:0000313" key="6">
    <source>
        <dbReference type="Proteomes" id="UP001152592"/>
    </source>
</evidence>
<feature type="repeat" description="ANK" evidence="3">
    <location>
        <begin position="479"/>
        <end position="511"/>
    </location>
</feature>
<proteinExistence type="predicted"/>
<dbReference type="SUPFAM" id="SSF48403">
    <property type="entry name" value="Ankyrin repeat"/>
    <property type="match status" value="1"/>
</dbReference>
<evidence type="ECO:0000313" key="5">
    <source>
        <dbReference type="EMBL" id="CAG8393438.1"/>
    </source>
</evidence>
<dbReference type="PROSITE" id="PS50088">
    <property type="entry name" value="ANK_REPEAT"/>
    <property type="match status" value="10"/>
</dbReference>
<dbReference type="PANTHER" id="PTHR24198">
    <property type="entry name" value="ANKYRIN REPEAT AND PROTEIN KINASE DOMAIN-CONTAINING PROTEIN"/>
    <property type="match status" value="1"/>
</dbReference>
<dbReference type="AlphaFoldDB" id="A0A9W4JDL7"/>
<reference evidence="5" key="1">
    <citation type="submission" date="2021-07" db="EMBL/GenBank/DDBJ databases">
        <authorList>
            <person name="Branca A.L. A."/>
        </authorList>
    </citation>
    <scope>NUCLEOTIDE SEQUENCE</scope>
</reference>
<feature type="repeat" description="ANK" evidence="3">
    <location>
        <begin position="612"/>
        <end position="644"/>
    </location>
</feature>
<protein>
    <recommendedName>
        <fullName evidence="4">Nephrocystin 3-like N-terminal domain-containing protein</fullName>
    </recommendedName>
</protein>
<dbReference type="EMBL" id="CAJVPD010000247">
    <property type="protein sequence ID" value="CAG8393438.1"/>
    <property type="molecule type" value="Genomic_DNA"/>
</dbReference>
<feature type="repeat" description="ANK" evidence="3">
    <location>
        <begin position="680"/>
        <end position="712"/>
    </location>
</feature>
<dbReference type="InterPro" id="IPR002110">
    <property type="entry name" value="Ankyrin_rpt"/>
</dbReference>
<dbReference type="Pfam" id="PF00023">
    <property type="entry name" value="Ank"/>
    <property type="match status" value="1"/>
</dbReference>
<evidence type="ECO:0000256" key="2">
    <source>
        <dbReference type="ARBA" id="ARBA00023043"/>
    </source>
</evidence>
<dbReference type="Pfam" id="PF12796">
    <property type="entry name" value="Ank_2"/>
    <property type="match status" value="3"/>
</dbReference>
<keyword evidence="1" id="KW-0677">Repeat</keyword>
<gene>
    <name evidence="5" type="ORF">PSALAMII_LOCUS6916</name>
</gene>
<feature type="repeat" description="ANK" evidence="3">
    <location>
        <begin position="512"/>
        <end position="544"/>
    </location>
</feature>
<dbReference type="SMART" id="SM00248">
    <property type="entry name" value="ANK"/>
    <property type="match status" value="10"/>
</dbReference>
<dbReference type="PRINTS" id="PR01415">
    <property type="entry name" value="ANKYRIN"/>
</dbReference>
<feature type="domain" description="Nephrocystin 3-like N-terminal" evidence="4">
    <location>
        <begin position="1"/>
        <end position="100"/>
    </location>
</feature>
<dbReference type="Proteomes" id="UP001152592">
    <property type="component" value="Unassembled WGS sequence"/>
</dbReference>
<evidence type="ECO:0000259" key="4">
    <source>
        <dbReference type="Pfam" id="PF24883"/>
    </source>
</evidence>
<feature type="repeat" description="ANK" evidence="3">
    <location>
        <begin position="746"/>
        <end position="778"/>
    </location>
</feature>
<feature type="repeat" description="ANK" evidence="3">
    <location>
        <begin position="713"/>
        <end position="745"/>
    </location>
</feature>
<evidence type="ECO:0000256" key="1">
    <source>
        <dbReference type="ARBA" id="ARBA00022737"/>
    </source>
</evidence>
<dbReference type="InterPro" id="IPR056884">
    <property type="entry name" value="NPHP3-like_N"/>
</dbReference>
<dbReference type="InterPro" id="IPR036770">
    <property type="entry name" value="Ankyrin_rpt-contain_sf"/>
</dbReference>
<feature type="repeat" description="ANK" evidence="3">
    <location>
        <begin position="645"/>
        <end position="677"/>
    </location>
</feature>
<evidence type="ECO:0000256" key="3">
    <source>
        <dbReference type="PROSITE-ProRule" id="PRU00023"/>
    </source>
</evidence>
<dbReference type="Gene3D" id="1.25.40.20">
    <property type="entry name" value="Ankyrin repeat-containing domain"/>
    <property type="match status" value="3"/>
</dbReference>
<feature type="repeat" description="ANK" evidence="3">
    <location>
        <begin position="579"/>
        <end position="611"/>
    </location>
</feature>
<dbReference type="OrthoDB" id="2213372at2759"/>
<comment type="caution">
    <text evidence="5">The sequence shown here is derived from an EMBL/GenBank/DDBJ whole genome shotgun (WGS) entry which is preliminary data.</text>
</comment>
<dbReference type="Pfam" id="PF24883">
    <property type="entry name" value="NPHP3_N"/>
    <property type="match status" value="1"/>
</dbReference>
<keyword evidence="2 3" id="KW-0040">ANK repeat</keyword>
<organism evidence="5 6">
    <name type="scientific">Penicillium salamii</name>
    <dbReference type="NCBI Taxonomy" id="1612424"/>
    <lineage>
        <taxon>Eukaryota</taxon>
        <taxon>Fungi</taxon>
        <taxon>Dikarya</taxon>
        <taxon>Ascomycota</taxon>
        <taxon>Pezizomycotina</taxon>
        <taxon>Eurotiomycetes</taxon>
        <taxon>Eurotiomycetidae</taxon>
        <taxon>Eurotiales</taxon>
        <taxon>Aspergillaceae</taxon>
        <taxon>Penicillium</taxon>
    </lineage>
</organism>
<accession>A0A9W4JDL7</accession>
<name>A0A9W4JDL7_9EURO</name>
<dbReference type="PANTHER" id="PTHR24198:SF165">
    <property type="entry name" value="ANKYRIN REPEAT-CONTAINING PROTEIN-RELATED"/>
    <property type="match status" value="1"/>
</dbReference>
<feature type="repeat" description="ANK" evidence="3">
    <location>
        <begin position="545"/>
        <end position="566"/>
    </location>
</feature>
<dbReference type="PROSITE" id="PS50297">
    <property type="entry name" value="ANK_REP_REGION"/>
    <property type="match status" value="9"/>
</dbReference>
<dbReference type="GO" id="GO:0005737">
    <property type="term" value="C:cytoplasm"/>
    <property type="evidence" value="ECO:0007669"/>
    <property type="project" value="TreeGrafter"/>
</dbReference>
<feature type="repeat" description="ANK" evidence="3">
    <location>
        <begin position="451"/>
        <end position="478"/>
    </location>
</feature>
<sequence>MLKVLLFQLLRRRKSDFERSLAEDDLIKRYPLQAEARWSFESLLSTFKELITKTNLDTLYCIIDSLDEGDEEHMDQILKLLCHLSKQSGETALKFVLTSRLERHLRIIENLPPRPYYPYDQKYWGTLRMDSQIIGSELTTFVQWKLLDVMADRGLDISAVEAKLVPKVVKKAQGVFLWAKLAIDSLRNIRGLTMSSLETHLLSRHNDFDDFYQEILTSVQNESNRSTLNANLVQQAFSWLIFGARAMNLAEFSIALALNSNVTESQLNAPTEPVCIEPLIGIRDDLEKLCGSFIEFVAQEDGDHAPDDVKTFVHFIHESVKEFVVRQSLGSQNSSQSFLGREAEVHGQLAVTCLAYLSSAEFSGGSTKAKDKEFPQWTEAIEKKLNCHHFLRYAALHWVKHFEASLEQGHNSLVAELVVTFFNDKSPEFESWYEVFQHYQEGVEDCPYRGLHAAAAVGSLGIMTLLLDRGADFEAKSDDGFTPAFMAARYGDEEMVALLAKRGANLNTSNDEGYTALHFAASNGHVTIVETLIQNGAKINIPTNDGLTALHLAVVGGKMAVMEYLLMQLKAGATASTDDGFTAMHFAAMQGHLDTITVLIKEGADINSSNDRGKTPLHLAAAIDHPTAVKLFVQEGADLGAKTEDGYTPVGLAIRNGNSSVIETMIQLGIDVNDATVLGEGERLIHFAAACGKEGIVELLIRHGEDPSSMTANGYAAIHRAAENGQTTIIKLLIEKGVDVDAVAIGGNTTLHAAASGGDEASLEFLIQRGANVNAIGPEKNDTSVQCSVWWE</sequence>